<dbReference type="InterPro" id="IPR001633">
    <property type="entry name" value="EAL_dom"/>
</dbReference>
<dbReference type="PROSITE" id="PS50887">
    <property type="entry name" value="GGDEF"/>
    <property type="match status" value="1"/>
</dbReference>
<keyword evidence="4" id="KW-1185">Reference proteome</keyword>
<dbReference type="InterPro" id="IPR000160">
    <property type="entry name" value="GGDEF_dom"/>
</dbReference>
<dbReference type="Pfam" id="PF00563">
    <property type="entry name" value="EAL"/>
    <property type="match status" value="1"/>
</dbReference>
<dbReference type="CDD" id="cd01948">
    <property type="entry name" value="EAL"/>
    <property type="match status" value="1"/>
</dbReference>
<dbReference type="Gene3D" id="3.20.20.450">
    <property type="entry name" value="EAL domain"/>
    <property type="match status" value="1"/>
</dbReference>
<dbReference type="SUPFAM" id="SSF55073">
    <property type="entry name" value="Nucleotide cyclase"/>
    <property type="match status" value="1"/>
</dbReference>
<dbReference type="InterPro" id="IPR043128">
    <property type="entry name" value="Rev_trsase/Diguanyl_cyclase"/>
</dbReference>
<dbReference type="RefSeq" id="WP_220380498.1">
    <property type="nucleotide sequence ID" value="NZ_CP080544.1"/>
</dbReference>
<protein>
    <submittedName>
        <fullName evidence="3">Bifunctional diguanylate cyclase/phosphodiesterase</fullName>
    </submittedName>
</protein>
<dbReference type="InterPro" id="IPR035919">
    <property type="entry name" value="EAL_sf"/>
</dbReference>
<dbReference type="PROSITE" id="PS50883">
    <property type="entry name" value="EAL"/>
    <property type="match status" value="1"/>
</dbReference>
<evidence type="ECO:0000313" key="4">
    <source>
        <dbReference type="Proteomes" id="UP000824755"/>
    </source>
</evidence>
<dbReference type="Pfam" id="PF00990">
    <property type="entry name" value="GGDEF"/>
    <property type="match status" value="1"/>
</dbReference>
<dbReference type="PANTHER" id="PTHR33121">
    <property type="entry name" value="CYCLIC DI-GMP PHOSPHODIESTERASE PDEF"/>
    <property type="match status" value="1"/>
</dbReference>
<evidence type="ECO:0000259" key="1">
    <source>
        <dbReference type="PROSITE" id="PS50883"/>
    </source>
</evidence>
<dbReference type="InterPro" id="IPR050706">
    <property type="entry name" value="Cyclic-di-GMP_PDE-like"/>
</dbReference>
<feature type="domain" description="GGDEF" evidence="2">
    <location>
        <begin position="23"/>
        <end position="153"/>
    </location>
</feature>
<sequence>MIGLLALRQEFDRAIQGENGDVAPVGLVVARLQRLRDLELLYGHELGDALFHAMPERVREALRPGDKLVRIGEADCAVIFCNLRSRNHLELAAGRIARSFSDPVEIGERKFRVRVAVGAAYFPDDAHDFDALLMAADRACSRAVNNQYSYEMHRSDASATQYEHERLVQAIRQNELQLYLQPIHSARSPEKIVAFESLARWPCEGGFVPPNVFIPMAERGGLIQDLTMWSLHSSLRLLSQWLEFAPDISVSVNISPLFAADPVFPDLVQRAMGIWNVPPERLILEITETAFAENADAVIDGMMALKRSGVSIAIDDFGTGYASFAYLKDFPVSELKIDQVFIRTLLHRQRLQHLVASMIDMSHRLGITAVAEGVEDQKTLEVLASLGCDFVQGYHLGRPMLGETAVAELQAQFIDA</sequence>
<name>A0ABX8WS94_9GAMM</name>
<evidence type="ECO:0000259" key="2">
    <source>
        <dbReference type="PROSITE" id="PS50887"/>
    </source>
</evidence>
<proteinExistence type="predicted"/>
<dbReference type="SMART" id="SM00267">
    <property type="entry name" value="GGDEF"/>
    <property type="match status" value="1"/>
</dbReference>
<dbReference type="NCBIfam" id="TIGR00254">
    <property type="entry name" value="GGDEF"/>
    <property type="match status" value="1"/>
</dbReference>
<dbReference type="Gene3D" id="3.30.70.270">
    <property type="match status" value="1"/>
</dbReference>
<feature type="domain" description="EAL" evidence="1">
    <location>
        <begin position="160"/>
        <end position="413"/>
    </location>
</feature>
<dbReference type="InterPro" id="IPR029787">
    <property type="entry name" value="Nucleotide_cyclase"/>
</dbReference>
<dbReference type="Proteomes" id="UP000824755">
    <property type="component" value="Chromosome"/>
</dbReference>
<accession>A0ABX8WS94</accession>
<dbReference type="SMART" id="SM00052">
    <property type="entry name" value="EAL"/>
    <property type="match status" value="1"/>
</dbReference>
<organism evidence="3 4">
    <name type="scientific">Lysobacter soyae</name>
    <dbReference type="NCBI Taxonomy" id="2764185"/>
    <lineage>
        <taxon>Bacteria</taxon>
        <taxon>Pseudomonadati</taxon>
        <taxon>Pseudomonadota</taxon>
        <taxon>Gammaproteobacteria</taxon>
        <taxon>Lysobacterales</taxon>
        <taxon>Lysobacteraceae</taxon>
        <taxon>Lysobacter</taxon>
    </lineage>
</organism>
<reference evidence="3 4" key="1">
    <citation type="submission" date="2021-08" db="EMBL/GenBank/DDBJ databases">
        <title>Lysobacter sp. strain CJ11 Genome sequencing and assembly.</title>
        <authorList>
            <person name="Kim I."/>
        </authorList>
    </citation>
    <scope>NUCLEOTIDE SEQUENCE [LARGE SCALE GENOMIC DNA]</scope>
    <source>
        <strain evidence="3 4">CJ11</strain>
    </source>
</reference>
<gene>
    <name evidence="3" type="ORF">H8L67_04165</name>
</gene>
<dbReference type="PANTHER" id="PTHR33121:SF70">
    <property type="entry name" value="SIGNALING PROTEIN YKOW"/>
    <property type="match status" value="1"/>
</dbReference>
<dbReference type="EMBL" id="CP080544">
    <property type="protein sequence ID" value="QYR53691.1"/>
    <property type="molecule type" value="Genomic_DNA"/>
</dbReference>
<dbReference type="SUPFAM" id="SSF141868">
    <property type="entry name" value="EAL domain-like"/>
    <property type="match status" value="1"/>
</dbReference>
<evidence type="ECO:0000313" key="3">
    <source>
        <dbReference type="EMBL" id="QYR53691.1"/>
    </source>
</evidence>